<reference evidence="5" key="1">
    <citation type="journal article" date="2020" name="bioRxiv">
        <title>A rank-normalized archaeal taxonomy based on genome phylogeny resolves widespread incomplete and uneven classifications.</title>
        <authorList>
            <person name="Rinke C."/>
            <person name="Chuvochina M."/>
            <person name="Mussig A.J."/>
            <person name="Chaumeil P.-A."/>
            <person name="Waite D.W."/>
            <person name="Whitman W.B."/>
            <person name="Parks D.H."/>
            <person name="Hugenholtz P."/>
        </authorList>
    </citation>
    <scope>NUCLEOTIDE SEQUENCE [LARGE SCALE GENOMIC DNA]</scope>
</reference>
<dbReference type="EMBL" id="DUFW01000096">
    <property type="protein sequence ID" value="HIH22062.1"/>
    <property type="molecule type" value="Genomic_DNA"/>
</dbReference>
<dbReference type="GO" id="GO:0005524">
    <property type="term" value="F:ATP binding"/>
    <property type="evidence" value="ECO:0007669"/>
    <property type="project" value="UniProtKB-KW"/>
</dbReference>
<dbReference type="InterPro" id="IPR010624">
    <property type="entry name" value="KaiC_dom"/>
</dbReference>
<organism evidence="4 5">
    <name type="scientific">Candidatus Iainarchaeum sp</name>
    <dbReference type="NCBI Taxonomy" id="3101447"/>
    <lineage>
        <taxon>Archaea</taxon>
        <taxon>Candidatus Iainarchaeota</taxon>
        <taxon>Candidatus Iainarchaeia</taxon>
        <taxon>Candidatus Iainarchaeales</taxon>
        <taxon>Candidatus Iainarchaeaceae</taxon>
        <taxon>Candidatus Iainarchaeum</taxon>
    </lineage>
</organism>
<dbReference type="PRINTS" id="PR01874">
    <property type="entry name" value="DNAREPAIRADA"/>
</dbReference>
<dbReference type="Pfam" id="PF06745">
    <property type="entry name" value="ATPase"/>
    <property type="match status" value="1"/>
</dbReference>
<dbReference type="AlphaFoldDB" id="A0A7J4JWA1"/>
<feature type="domain" description="KaiC" evidence="3">
    <location>
        <begin position="3"/>
        <end position="235"/>
    </location>
</feature>
<dbReference type="PANTHER" id="PTHR43637:SF2">
    <property type="entry name" value="PROTEIN GVPD 1"/>
    <property type="match status" value="1"/>
</dbReference>
<sequence length="235" mass="26187">MVERTATGIEGLDRILEGGFPKGSVILLSGGSGTLKTILATQFIYNGGKQFKEPGVFVTVEESAKNIGWNIESFGWDIKSLEDKNLMKIYRLKLTPERDIKAQIDEELKMISELVQKIGAKRLVIDSTTAFGIWIKEPGDLRYMIFKFASELKELGCTTLLTAETKGGKTDFSAFGVEEFVVDGVLALYFSPPNRSVHVRKMRGTNHSKKVHPLEITKAGIEVKSKDEVLWESIK</sequence>
<keyword evidence="1" id="KW-0547">Nucleotide-binding</keyword>
<evidence type="ECO:0000313" key="5">
    <source>
        <dbReference type="Proteomes" id="UP000590964"/>
    </source>
</evidence>
<accession>A0A7J4JWA1</accession>
<gene>
    <name evidence="4" type="ORF">HA222_05405</name>
</gene>
<name>A0A7J4JWA1_9ARCH</name>
<dbReference type="InterPro" id="IPR014774">
    <property type="entry name" value="KaiC-like_dom"/>
</dbReference>
<comment type="caution">
    <text evidence="4">The sequence shown here is derived from an EMBL/GenBank/DDBJ whole genome shotgun (WGS) entry which is preliminary data.</text>
</comment>
<protein>
    <submittedName>
        <fullName evidence="4">AAA family ATPase</fullName>
    </submittedName>
</protein>
<dbReference type="PROSITE" id="PS51146">
    <property type="entry name" value="KAIC"/>
    <property type="match status" value="1"/>
</dbReference>
<dbReference type="InterPro" id="IPR027417">
    <property type="entry name" value="P-loop_NTPase"/>
</dbReference>
<dbReference type="PANTHER" id="PTHR43637">
    <property type="entry name" value="UPF0273 PROTEIN TM_0370"/>
    <property type="match status" value="1"/>
</dbReference>
<proteinExistence type="predicted"/>
<evidence type="ECO:0000259" key="3">
    <source>
        <dbReference type="PROSITE" id="PS51146"/>
    </source>
</evidence>
<evidence type="ECO:0000313" key="4">
    <source>
        <dbReference type="EMBL" id="HIH22062.1"/>
    </source>
</evidence>
<evidence type="ECO:0000256" key="2">
    <source>
        <dbReference type="ARBA" id="ARBA00022840"/>
    </source>
</evidence>
<dbReference type="Gene3D" id="3.40.50.300">
    <property type="entry name" value="P-loop containing nucleotide triphosphate hydrolases"/>
    <property type="match status" value="1"/>
</dbReference>
<dbReference type="Proteomes" id="UP000590964">
    <property type="component" value="Unassembled WGS sequence"/>
</dbReference>
<dbReference type="SUPFAM" id="SSF52540">
    <property type="entry name" value="P-loop containing nucleoside triphosphate hydrolases"/>
    <property type="match status" value="1"/>
</dbReference>
<keyword evidence="2" id="KW-0067">ATP-binding</keyword>
<evidence type="ECO:0000256" key="1">
    <source>
        <dbReference type="ARBA" id="ARBA00022741"/>
    </source>
</evidence>